<feature type="region of interest" description="Disordered" evidence="1">
    <location>
        <begin position="63"/>
        <end position="177"/>
    </location>
</feature>
<accession>A0ABD2MDK3</accession>
<organism evidence="2 3">
    <name type="scientific">Heterodera trifolii</name>
    <dbReference type="NCBI Taxonomy" id="157864"/>
    <lineage>
        <taxon>Eukaryota</taxon>
        <taxon>Metazoa</taxon>
        <taxon>Ecdysozoa</taxon>
        <taxon>Nematoda</taxon>
        <taxon>Chromadorea</taxon>
        <taxon>Rhabditida</taxon>
        <taxon>Tylenchina</taxon>
        <taxon>Tylenchomorpha</taxon>
        <taxon>Tylenchoidea</taxon>
        <taxon>Heteroderidae</taxon>
        <taxon>Heteroderinae</taxon>
        <taxon>Heterodera</taxon>
    </lineage>
</organism>
<dbReference type="AlphaFoldDB" id="A0ABD2MDK3"/>
<comment type="caution">
    <text evidence="2">The sequence shown here is derived from an EMBL/GenBank/DDBJ whole genome shotgun (WGS) entry which is preliminary data.</text>
</comment>
<protein>
    <submittedName>
        <fullName evidence="2">Uncharacterized protein</fullName>
    </submittedName>
</protein>
<proteinExistence type="predicted"/>
<reference evidence="2 3" key="1">
    <citation type="submission" date="2024-10" db="EMBL/GenBank/DDBJ databases">
        <authorList>
            <person name="Kim D."/>
        </authorList>
    </citation>
    <scope>NUCLEOTIDE SEQUENCE [LARGE SCALE GENOMIC DNA]</scope>
    <source>
        <strain evidence="2">BH-2024</strain>
    </source>
</reference>
<name>A0ABD2MDK3_9BILA</name>
<sequence>MPGRSSSESMCPVPLGPPGRTRSNRARRTTRTSGTARFLTARNLPETALRLTNLDRPEIVVCPVPRGQPGLPGPHGLDGQAGARGQQSGMDGPPGEPGKIGLPGKPGCPRPGPSPVKCTKQCGPNGAVYEQPTAALGKSSDDEEEARLKWERKTKNASSKSDRNERMKANMCIDRIS</sequence>
<gene>
    <name evidence="2" type="ORF">niasHT_004503</name>
</gene>
<evidence type="ECO:0000256" key="1">
    <source>
        <dbReference type="SAM" id="MobiDB-lite"/>
    </source>
</evidence>
<evidence type="ECO:0000313" key="3">
    <source>
        <dbReference type="Proteomes" id="UP001620626"/>
    </source>
</evidence>
<dbReference type="Proteomes" id="UP001620626">
    <property type="component" value="Unassembled WGS sequence"/>
</dbReference>
<evidence type="ECO:0000313" key="2">
    <source>
        <dbReference type="EMBL" id="KAL3125538.1"/>
    </source>
</evidence>
<feature type="region of interest" description="Disordered" evidence="1">
    <location>
        <begin position="1"/>
        <end position="36"/>
    </location>
</feature>
<dbReference type="EMBL" id="JBICBT010000030">
    <property type="protein sequence ID" value="KAL3125538.1"/>
    <property type="molecule type" value="Genomic_DNA"/>
</dbReference>
<keyword evidence="3" id="KW-1185">Reference proteome</keyword>
<feature type="compositionally biased region" description="Basic and acidic residues" evidence="1">
    <location>
        <begin position="146"/>
        <end position="168"/>
    </location>
</feature>